<name>A0A812R3C6_9DINO</name>
<dbReference type="EMBL" id="CAJNDS010002299">
    <property type="protein sequence ID" value="CAE7418911.1"/>
    <property type="molecule type" value="Genomic_DNA"/>
</dbReference>
<protein>
    <recommendedName>
        <fullName evidence="1">CERLI1-like PH domain-containing protein</fullName>
    </recommendedName>
</protein>
<reference evidence="2" key="1">
    <citation type="submission" date="2021-02" db="EMBL/GenBank/DDBJ databases">
        <authorList>
            <person name="Dougan E. K."/>
            <person name="Rhodes N."/>
            <person name="Thang M."/>
            <person name="Chan C."/>
        </authorList>
    </citation>
    <scope>NUCLEOTIDE SEQUENCE</scope>
</reference>
<keyword evidence="3" id="KW-1185">Reference proteome</keyword>
<gene>
    <name evidence="2" type="ORF">SNAT2548_LOCUS22781</name>
</gene>
<dbReference type="Pfam" id="PF23634">
    <property type="entry name" value="PH_CERLI1"/>
    <property type="match status" value="1"/>
</dbReference>
<sequence>MVQQSTRTLHHLTGIVCGLWMDDGNKGDEPMLEVDLLKVLSVQPDPARNEVFIINYVADSKNKVKQRLTFSRIDRARDIWVEMFTLLITMIREEKESKSLKAKR</sequence>
<evidence type="ECO:0000313" key="3">
    <source>
        <dbReference type="Proteomes" id="UP000604046"/>
    </source>
</evidence>
<proteinExistence type="predicted"/>
<dbReference type="Proteomes" id="UP000604046">
    <property type="component" value="Unassembled WGS sequence"/>
</dbReference>
<dbReference type="OrthoDB" id="10278233at2759"/>
<evidence type="ECO:0000313" key="2">
    <source>
        <dbReference type="EMBL" id="CAE7418911.1"/>
    </source>
</evidence>
<comment type="caution">
    <text evidence="2">The sequence shown here is derived from an EMBL/GenBank/DDBJ whole genome shotgun (WGS) entry which is preliminary data.</text>
</comment>
<evidence type="ECO:0000259" key="1">
    <source>
        <dbReference type="Pfam" id="PF23634"/>
    </source>
</evidence>
<feature type="domain" description="CERLI1-like PH" evidence="1">
    <location>
        <begin position="25"/>
        <end position="96"/>
    </location>
</feature>
<dbReference type="AlphaFoldDB" id="A0A812R3C6"/>
<accession>A0A812R3C6</accession>
<organism evidence="2 3">
    <name type="scientific">Symbiodinium natans</name>
    <dbReference type="NCBI Taxonomy" id="878477"/>
    <lineage>
        <taxon>Eukaryota</taxon>
        <taxon>Sar</taxon>
        <taxon>Alveolata</taxon>
        <taxon>Dinophyceae</taxon>
        <taxon>Suessiales</taxon>
        <taxon>Symbiodiniaceae</taxon>
        <taxon>Symbiodinium</taxon>
    </lineage>
</organism>
<dbReference type="InterPro" id="IPR056293">
    <property type="entry name" value="PH_CERLI1"/>
</dbReference>